<dbReference type="InterPro" id="IPR003661">
    <property type="entry name" value="HisK_dim/P_dom"/>
</dbReference>
<feature type="coiled-coil region" evidence="7">
    <location>
        <begin position="801"/>
        <end position="828"/>
    </location>
</feature>
<dbReference type="Pfam" id="PF00072">
    <property type="entry name" value="Response_reg"/>
    <property type="match status" value="1"/>
</dbReference>
<evidence type="ECO:0000313" key="12">
    <source>
        <dbReference type="EMBL" id="SEM43611.1"/>
    </source>
</evidence>
<keyword evidence="3 6" id="KW-0597">Phosphoprotein</keyword>
<evidence type="ECO:0000256" key="6">
    <source>
        <dbReference type="PROSITE-ProRule" id="PRU00169"/>
    </source>
</evidence>
<keyword evidence="4" id="KW-0808">Transferase</keyword>
<dbReference type="InterPro" id="IPR011006">
    <property type="entry name" value="CheY-like_superfamily"/>
</dbReference>
<dbReference type="Gene3D" id="3.30.565.10">
    <property type="entry name" value="Histidine kinase-like ATPase, C-terminal domain"/>
    <property type="match status" value="1"/>
</dbReference>
<dbReference type="SUPFAM" id="SSF52172">
    <property type="entry name" value="CheY-like"/>
    <property type="match status" value="1"/>
</dbReference>
<dbReference type="SMART" id="SM00387">
    <property type="entry name" value="HATPase_c"/>
    <property type="match status" value="1"/>
</dbReference>
<proteinExistence type="predicted"/>
<feature type="domain" description="Response regulatory" evidence="9">
    <location>
        <begin position="1339"/>
        <end position="1455"/>
    </location>
</feature>
<dbReference type="PRINTS" id="PR00344">
    <property type="entry name" value="BCTRLSENSOR"/>
</dbReference>
<dbReference type="Gene3D" id="3.30.450.20">
    <property type="entry name" value="PAS domain"/>
    <property type="match status" value="5"/>
</dbReference>
<feature type="domain" description="PAS" evidence="10">
    <location>
        <begin position="244"/>
        <end position="287"/>
    </location>
</feature>
<dbReference type="STRING" id="43775.SAMN04489760_11565"/>
<evidence type="ECO:0000256" key="1">
    <source>
        <dbReference type="ARBA" id="ARBA00000085"/>
    </source>
</evidence>
<evidence type="ECO:0000259" key="8">
    <source>
        <dbReference type="PROSITE" id="PS50109"/>
    </source>
</evidence>
<dbReference type="InterPro" id="IPR001789">
    <property type="entry name" value="Sig_transdc_resp-reg_receiver"/>
</dbReference>
<dbReference type="EC" id="2.7.13.3" evidence="2"/>
<evidence type="ECO:0000256" key="3">
    <source>
        <dbReference type="ARBA" id="ARBA00022553"/>
    </source>
</evidence>
<dbReference type="InterPro" id="IPR005467">
    <property type="entry name" value="His_kinase_dom"/>
</dbReference>
<feature type="domain" description="Histidine kinase" evidence="8">
    <location>
        <begin position="1093"/>
        <end position="1318"/>
    </location>
</feature>
<dbReference type="InterPro" id="IPR052162">
    <property type="entry name" value="Sensor_kinase/Photoreceptor"/>
</dbReference>
<dbReference type="Pfam" id="PF13188">
    <property type="entry name" value="PAS_8"/>
    <property type="match status" value="1"/>
</dbReference>
<dbReference type="Proteomes" id="UP000198744">
    <property type="component" value="Unassembled WGS sequence"/>
</dbReference>
<dbReference type="InterPro" id="IPR036890">
    <property type="entry name" value="HATPase_C_sf"/>
</dbReference>
<dbReference type="SUPFAM" id="SSF55785">
    <property type="entry name" value="PYP-like sensor domain (PAS domain)"/>
    <property type="match status" value="5"/>
</dbReference>
<feature type="domain" description="PAS" evidence="10">
    <location>
        <begin position="492"/>
        <end position="561"/>
    </location>
</feature>
<comment type="catalytic activity">
    <reaction evidence="1">
        <text>ATP + protein L-histidine = ADP + protein N-phospho-L-histidine.</text>
        <dbReference type="EC" id="2.7.13.3"/>
    </reaction>
</comment>
<feature type="domain" description="PAS" evidence="10">
    <location>
        <begin position="818"/>
        <end position="890"/>
    </location>
</feature>
<evidence type="ECO:0000256" key="7">
    <source>
        <dbReference type="SAM" id="Coils"/>
    </source>
</evidence>
<dbReference type="PANTHER" id="PTHR43304:SF1">
    <property type="entry name" value="PAC DOMAIN-CONTAINING PROTEIN"/>
    <property type="match status" value="1"/>
</dbReference>
<evidence type="ECO:0000259" key="9">
    <source>
        <dbReference type="PROSITE" id="PS50110"/>
    </source>
</evidence>
<dbReference type="Gene3D" id="3.40.50.2300">
    <property type="match status" value="1"/>
</dbReference>
<dbReference type="Pfam" id="PF08448">
    <property type="entry name" value="PAS_4"/>
    <property type="match status" value="1"/>
</dbReference>
<dbReference type="InterPro" id="IPR013655">
    <property type="entry name" value="PAS_fold_3"/>
</dbReference>
<organism evidence="12 13">
    <name type="scientific">Syntrophus gentianae</name>
    <dbReference type="NCBI Taxonomy" id="43775"/>
    <lineage>
        <taxon>Bacteria</taxon>
        <taxon>Pseudomonadati</taxon>
        <taxon>Thermodesulfobacteriota</taxon>
        <taxon>Syntrophia</taxon>
        <taxon>Syntrophales</taxon>
        <taxon>Syntrophaceae</taxon>
        <taxon>Syntrophus</taxon>
    </lineage>
</organism>
<feature type="domain" description="PAC" evidence="11">
    <location>
        <begin position="439"/>
        <end position="491"/>
    </location>
</feature>
<dbReference type="PROSITE" id="PS50110">
    <property type="entry name" value="RESPONSE_REGULATORY"/>
    <property type="match status" value="1"/>
</dbReference>
<dbReference type="CDD" id="cd00156">
    <property type="entry name" value="REC"/>
    <property type="match status" value="1"/>
</dbReference>
<sequence length="1456" mass="164141">MAGKSPVGKLKDTEAAALHLKGMLNGTTATEAGRTGGAEQPIPSYGDLTAHNTSRLIHDSVGASLLGELVGNFLDLLDTSVAVYEENGDYALRRVSSDWCRFLDEASRQLCQTLDNRKAMASGNWHCQESCRKETALLAMETKQPVDVPCRGGIRIFAVPIFAGEEVVGSLSIGYGDPPCETEKLDELATTYGVSAEELRRHAETYETRPPVIIDWAKKQLFSLARFIGELVRRKQLEQALRRSEERFHAVFHFAKDAIYLLDQGERILDANQSACETLGYSRAELMKMSPLDIDMSKPAEHGERLETLHRKGYVLFETLNRKRDGTLIPVEVSMQFVDLVGAQVVLAICRDITKRRREEEVLRQANLVVENSPAVAFRWRAAERWPVEMVSRNVSQFGYTAQELLSGAVPFASMVHPEDLDRVAQDLQKYATSGMDSFRQEYRIVTRDGGVRWVDDHTVVERNPEGQITFYQGIVIDITDRKRSEENLAHFHDLMRYIIEHMNSAVAVYDRDLRYIYVSQRYLDDYGLEDRDIIGKHHYDVFPDLPEKIRDVHQRALAGEVSYGDRDPYHRADGTVDWIRWECRPWYEADGKIGGMILYTEIITDRVLVEEALEKRILALTRPLDEIENIAFEDLFNLSDLQHLQDLLAETWGVAALITRPNGTPITQPSNFTYFCREFIRSTEKGFNKCKVSDEVIGRHDPTGPIIQTCLSAGLWGAGASITVGGRHIGNWLIGQVRNEGQSEEQIMKYCHELGLDETAFREAYRKVPFMQQEKFEQIAHALFALANQLSTTAYQNIQQARFIAERKEAEQALRESEAKLKEAQHLARLGNWDLDLTGNALHWSDGLYELFEIDPREFTASYDAFLNLVHPDDREKVNHVYTESLKNRTAYEVFHRLLMKDGRIKWVHEIGHTDYDQGGNPLKSVGTVQDITELKQAEEALRESEARFRLVVESSPLAIGFADRDARVEYVNPKFSEMVGYTLEDIPTLADWYRCAFPDQEYRKSIVEHLEEVLDRPIRQVGGSHSIEVVLTCKDGSIKNIEFFRTRMGDKTLAVFSDLTERKKIEEERSKFDVQMREVQKLESLGVLAGGIAHDFNNLLMAILGYADLALLSVSSVSPACQYIEEITRASQRAADLCRQMLAYSGKGRFVISRYDLSEIVREMGQILDVSVSKKAVMRYFLAEGLPAVESDVTQIRQVIMNLITNAADALGESRGVITVTTGVMACDETYLSDSYLNDNLPGGTYVYLDVSDTGCGMDAATRSRIFDPFFTTKFIGRGLGLAAVLGIVRGHRGAIKVYSEVGKGTTFKILLPAVEWESGEKVKAVEQGEFLQGGGTVLVIDDDPFVRNVASEMLIMLGFQVLTADNGLEGLKVFRAHQAEITCVLLDLMMPEMGGEEAFRELRNLQSNVRVILSSGYNEQDVTQRFVGRGLTGFIQKPYTVANLRRVLKKALG</sequence>
<dbReference type="Pfam" id="PF00512">
    <property type="entry name" value="HisKA"/>
    <property type="match status" value="1"/>
</dbReference>
<dbReference type="OrthoDB" id="9806821at2"/>
<dbReference type="PROSITE" id="PS50109">
    <property type="entry name" value="HIS_KIN"/>
    <property type="match status" value="1"/>
</dbReference>
<feature type="domain" description="PAS" evidence="10">
    <location>
        <begin position="946"/>
        <end position="988"/>
    </location>
</feature>
<evidence type="ECO:0000259" key="10">
    <source>
        <dbReference type="PROSITE" id="PS50112"/>
    </source>
</evidence>
<reference evidence="12 13" key="1">
    <citation type="submission" date="2016-10" db="EMBL/GenBank/DDBJ databases">
        <authorList>
            <person name="de Groot N.N."/>
        </authorList>
    </citation>
    <scope>NUCLEOTIDE SEQUENCE [LARGE SCALE GENOMIC DNA]</scope>
    <source>
        <strain evidence="12 13">DSM 8423</strain>
    </source>
</reference>
<dbReference type="EMBL" id="FOBS01000015">
    <property type="protein sequence ID" value="SEM43611.1"/>
    <property type="molecule type" value="Genomic_DNA"/>
</dbReference>
<evidence type="ECO:0000259" key="11">
    <source>
        <dbReference type="PROSITE" id="PS50113"/>
    </source>
</evidence>
<dbReference type="PROSITE" id="PS50112">
    <property type="entry name" value="PAS"/>
    <property type="match status" value="5"/>
</dbReference>
<keyword evidence="13" id="KW-1185">Reference proteome</keyword>
<dbReference type="SMART" id="SM00388">
    <property type="entry name" value="HisKA"/>
    <property type="match status" value="1"/>
</dbReference>
<dbReference type="CDD" id="cd00130">
    <property type="entry name" value="PAS"/>
    <property type="match status" value="5"/>
</dbReference>
<dbReference type="SMART" id="SM00086">
    <property type="entry name" value="PAC"/>
    <property type="match status" value="5"/>
</dbReference>
<dbReference type="Pfam" id="PF10114">
    <property type="entry name" value="PocR"/>
    <property type="match status" value="2"/>
</dbReference>
<name>A0A1H7YCI8_9BACT</name>
<dbReference type="InterPro" id="IPR004358">
    <property type="entry name" value="Sig_transdc_His_kin-like_C"/>
</dbReference>
<dbReference type="NCBIfam" id="TIGR00229">
    <property type="entry name" value="sensory_box"/>
    <property type="match status" value="5"/>
</dbReference>
<evidence type="ECO:0000256" key="4">
    <source>
        <dbReference type="ARBA" id="ARBA00022679"/>
    </source>
</evidence>
<dbReference type="SUPFAM" id="SSF55874">
    <property type="entry name" value="ATPase domain of HSP90 chaperone/DNA topoisomerase II/histidine kinase"/>
    <property type="match status" value="1"/>
</dbReference>
<feature type="modified residue" description="4-aspartylphosphate" evidence="6">
    <location>
        <position position="1390"/>
    </location>
</feature>
<protein>
    <recommendedName>
        <fullName evidence="2">histidine kinase</fullName>
        <ecNumber evidence="2">2.7.13.3</ecNumber>
    </recommendedName>
</protein>
<dbReference type="GO" id="GO:0000155">
    <property type="term" value="F:phosphorelay sensor kinase activity"/>
    <property type="evidence" value="ECO:0007669"/>
    <property type="project" value="InterPro"/>
</dbReference>
<dbReference type="InterPro" id="IPR013656">
    <property type="entry name" value="PAS_4"/>
</dbReference>
<evidence type="ECO:0000256" key="5">
    <source>
        <dbReference type="ARBA" id="ARBA00022777"/>
    </source>
</evidence>
<dbReference type="InterPro" id="IPR000700">
    <property type="entry name" value="PAS-assoc_C"/>
</dbReference>
<dbReference type="InterPro" id="IPR018771">
    <property type="entry name" value="PocR_dom"/>
</dbReference>
<accession>A0A1H7YCI8</accession>
<dbReference type="RefSeq" id="WP_093883734.1">
    <property type="nucleotide sequence ID" value="NZ_FOBS01000015.1"/>
</dbReference>
<dbReference type="Pfam" id="PF08447">
    <property type="entry name" value="PAS_3"/>
    <property type="match status" value="2"/>
</dbReference>
<dbReference type="Pfam" id="PF02518">
    <property type="entry name" value="HATPase_c"/>
    <property type="match status" value="1"/>
</dbReference>
<dbReference type="SUPFAM" id="SSF47384">
    <property type="entry name" value="Homodimeric domain of signal transducing histidine kinase"/>
    <property type="match status" value="1"/>
</dbReference>
<dbReference type="PROSITE" id="PS50113">
    <property type="entry name" value="PAC"/>
    <property type="match status" value="2"/>
</dbReference>
<feature type="domain" description="PAC" evidence="11">
    <location>
        <begin position="893"/>
        <end position="945"/>
    </location>
</feature>
<dbReference type="SMART" id="SM00448">
    <property type="entry name" value="REC"/>
    <property type="match status" value="1"/>
</dbReference>
<feature type="domain" description="PAS" evidence="10">
    <location>
        <begin position="398"/>
        <end position="435"/>
    </location>
</feature>
<keyword evidence="7" id="KW-0175">Coiled coil</keyword>
<dbReference type="Gene3D" id="1.10.287.130">
    <property type="match status" value="1"/>
</dbReference>
<dbReference type="InterPro" id="IPR000014">
    <property type="entry name" value="PAS"/>
</dbReference>
<dbReference type="PANTHER" id="PTHR43304">
    <property type="entry name" value="PHYTOCHROME-LIKE PROTEIN CPH1"/>
    <property type="match status" value="1"/>
</dbReference>
<evidence type="ECO:0000313" key="13">
    <source>
        <dbReference type="Proteomes" id="UP000198744"/>
    </source>
</evidence>
<dbReference type="CDD" id="cd00082">
    <property type="entry name" value="HisKA"/>
    <property type="match status" value="1"/>
</dbReference>
<dbReference type="Pfam" id="PF13426">
    <property type="entry name" value="PAS_9"/>
    <property type="match status" value="1"/>
</dbReference>
<evidence type="ECO:0000256" key="2">
    <source>
        <dbReference type="ARBA" id="ARBA00012438"/>
    </source>
</evidence>
<dbReference type="SMART" id="SM00091">
    <property type="entry name" value="PAS"/>
    <property type="match status" value="5"/>
</dbReference>
<dbReference type="InterPro" id="IPR036097">
    <property type="entry name" value="HisK_dim/P_sf"/>
</dbReference>
<gene>
    <name evidence="12" type="ORF">SAMN04489760_11565</name>
</gene>
<dbReference type="InterPro" id="IPR035965">
    <property type="entry name" value="PAS-like_dom_sf"/>
</dbReference>
<dbReference type="InterPro" id="IPR003594">
    <property type="entry name" value="HATPase_dom"/>
</dbReference>
<keyword evidence="5" id="KW-0418">Kinase</keyword>
<dbReference type="InterPro" id="IPR001610">
    <property type="entry name" value="PAC"/>
</dbReference>
<dbReference type="Gene3D" id="2.10.70.100">
    <property type="match status" value="1"/>
</dbReference>